<sequence length="87" mass="9930">MLSNTAIEKFIVKLRLQAVIEGIDENAALRYASVRLRLATGEISEYEYSSLIDDIDHIFGSALTSKDTQPSMLNHWIEKQIYELQTI</sequence>
<gene>
    <name evidence="1" type="ORF">CY0110_24446</name>
</gene>
<dbReference type="Proteomes" id="UP000003781">
    <property type="component" value="Unassembled WGS sequence"/>
</dbReference>
<dbReference type="AlphaFoldDB" id="A3IV79"/>
<dbReference type="eggNOG" id="ENOG5032G0P">
    <property type="taxonomic scope" value="Bacteria"/>
</dbReference>
<protein>
    <submittedName>
        <fullName evidence="1">Photosystem I assembly protein Ycf4</fullName>
    </submittedName>
</protein>
<dbReference type="RefSeq" id="WP_008277287.1">
    <property type="nucleotide sequence ID" value="NZ_AAXW01000040.1"/>
</dbReference>
<name>A3IV79_9CHRO</name>
<evidence type="ECO:0000313" key="2">
    <source>
        <dbReference type="Proteomes" id="UP000003781"/>
    </source>
</evidence>
<reference evidence="1 2" key="1">
    <citation type="submission" date="2007-03" db="EMBL/GenBank/DDBJ databases">
        <authorList>
            <person name="Stal L."/>
            <person name="Ferriera S."/>
            <person name="Johnson J."/>
            <person name="Kravitz S."/>
            <person name="Beeson K."/>
            <person name="Sutton G."/>
            <person name="Rogers Y.-H."/>
            <person name="Friedman R."/>
            <person name="Frazier M."/>
            <person name="Venter J.C."/>
        </authorList>
    </citation>
    <scope>NUCLEOTIDE SEQUENCE [LARGE SCALE GENOMIC DNA]</scope>
    <source>
        <strain evidence="1 2">CCY0110</strain>
    </source>
</reference>
<proteinExistence type="predicted"/>
<keyword evidence="2" id="KW-1185">Reference proteome</keyword>
<evidence type="ECO:0000313" key="1">
    <source>
        <dbReference type="EMBL" id="EAZ89640.1"/>
    </source>
</evidence>
<dbReference type="EMBL" id="AAXW01000040">
    <property type="protein sequence ID" value="EAZ89640.1"/>
    <property type="molecule type" value="Genomic_DNA"/>
</dbReference>
<accession>A3IV79</accession>
<dbReference type="OrthoDB" id="428485at2"/>
<comment type="caution">
    <text evidence="1">The sequence shown here is derived from an EMBL/GenBank/DDBJ whole genome shotgun (WGS) entry which is preliminary data.</text>
</comment>
<organism evidence="1 2">
    <name type="scientific">Crocosphaera chwakensis CCY0110</name>
    <dbReference type="NCBI Taxonomy" id="391612"/>
    <lineage>
        <taxon>Bacteria</taxon>
        <taxon>Bacillati</taxon>
        <taxon>Cyanobacteriota</taxon>
        <taxon>Cyanophyceae</taxon>
        <taxon>Oscillatoriophycideae</taxon>
        <taxon>Chroococcales</taxon>
        <taxon>Aphanothecaceae</taxon>
        <taxon>Crocosphaera</taxon>
        <taxon>Crocosphaera chwakensis</taxon>
    </lineage>
</organism>